<protein>
    <recommendedName>
        <fullName evidence="5">Pectinesterase inhibitor domain-containing protein</fullName>
    </recommendedName>
</protein>
<dbReference type="InterPro" id="IPR035513">
    <property type="entry name" value="Invertase/methylesterase_inhib"/>
</dbReference>
<dbReference type="SMART" id="SM00856">
    <property type="entry name" value="PMEI"/>
    <property type="match status" value="1"/>
</dbReference>
<proteinExistence type="inferred from homology"/>
<dbReference type="PANTHER" id="PTHR35357:SF23">
    <property type="entry name" value="PECTINESTERASE INHIBITOR DOMAIN-CONTAINING PROTEIN"/>
    <property type="match status" value="1"/>
</dbReference>
<dbReference type="SUPFAM" id="SSF101148">
    <property type="entry name" value="Plant invertase/pectin methylesterase inhibitor"/>
    <property type="match status" value="1"/>
</dbReference>
<feature type="domain" description="Pectinesterase inhibitor" evidence="5">
    <location>
        <begin position="36"/>
        <end position="187"/>
    </location>
</feature>
<name>A0A8T0WX01_PANVG</name>
<keyword evidence="1" id="KW-0732">Signal</keyword>
<dbReference type="CDD" id="cd15795">
    <property type="entry name" value="PMEI-Pla_a_1_like"/>
    <property type="match status" value="1"/>
</dbReference>
<dbReference type="GO" id="GO:0004857">
    <property type="term" value="F:enzyme inhibitor activity"/>
    <property type="evidence" value="ECO:0007669"/>
    <property type="project" value="InterPro"/>
</dbReference>
<keyword evidence="4" id="KW-0472">Membrane</keyword>
<dbReference type="EMBL" id="CM029038">
    <property type="protein sequence ID" value="KAG2651318.1"/>
    <property type="molecule type" value="Genomic_DNA"/>
</dbReference>
<evidence type="ECO:0000313" key="6">
    <source>
        <dbReference type="EMBL" id="KAG2651318.1"/>
    </source>
</evidence>
<evidence type="ECO:0000259" key="5">
    <source>
        <dbReference type="SMART" id="SM00856"/>
    </source>
</evidence>
<dbReference type="InterPro" id="IPR034088">
    <property type="entry name" value="Pla_a_1-like"/>
</dbReference>
<gene>
    <name evidence="6" type="ORF">PVAP13_1NG279100</name>
</gene>
<feature type="transmembrane region" description="Helical" evidence="4">
    <location>
        <begin position="12"/>
        <end position="30"/>
    </location>
</feature>
<keyword evidence="7" id="KW-1185">Reference proteome</keyword>
<organism evidence="6 7">
    <name type="scientific">Panicum virgatum</name>
    <name type="common">Blackwell switchgrass</name>
    <dbReference type="NCBI Taxonomy" id="38727"/>
    <lineage>
        <taxon>Eukaryota</taxon>
        <taxon>Viridiplantae</taxon>
        <taxon>Streptophyta</taxon>
        <taxon>Embryophyta</taxon>
        <taxon>Tracheophyta</taxon>
        <taxon>Spermatophyta</taxon>
        <taxon>Magnoliopsida</taxon>
        <taxon>Liliopsida</taxon>
        <taxon>Poales</taxon>
        <taxon>Poaceae</taxon>
        <taxon>PACMAD clade</taxon>
        <taxon>Panicoideae</taxon>
        <taxon>Panicodae</taxon>
        <taxon>Paniceae</taxon>
        <taxon>Panicinae</taxon>
        <taxon>Panicum</taxon>
        <taxon>Panicum sect. Hiantes</taxon>
    </lineage>
</organism>
<sequence length="191" mass="21025">MYRYYTSCCYRLFSLLLPTITIFLLIQLIVPCESSSGFDIVVDTCDRCSKSDPKVNYTLCVSSLSKAGGQAEADLHGLAMVSAKLVRSGAVTMEAKMAELSRRERPWSPTRSFLEACVGVYHNSLYDLDACIAAIDDRRYGDAKTSMSAAIDAPVTCEDEFKEQGLETPVQAESKHQFQQAVISLAIISLL</sequence>
<reference evidence="6" key="1">
    <citation type="submission" date="2020-05" db="EMBL/GenBank/DDBJ databases">
        <title>WGS assembly of Panicum virgatum.</title>
        <authorList>
            <person name="Lovell J.T."/>
            <person name="Jenkins J."/>
            <person name="Shu S."/>
            <person name="Juenger T.E."/>
            <person name="Schmutz J."/>
        </authorList>
    </citation>
    <scope>NUCLEOTIDE SEQUENCE</scope>
    <source>
        <strain evidence="6">AP13</strain>
    </source>
</reference>
<keyword evidence="4" id="KW-0812">Transmembrane</keyword>
<dbReference type="FunFam" id="1.20.140.40:FF:000002">
    <property type="entry name" value="Putative invertase inhibitor"/>
    <property type="match status" value="1"/>
</dbReference>
<dbReference type="GO" id="GO:0005576">
    <property type="term" value="C:extracellular region"/>
    <property type="evidence" value="ECO:0007669"/>
    <property type="project" value="UniProtKB-ARBA"/>
</dbReference>
<dbReference type="InterPro" id="IPR006501">
    <property type="entry name" value="Pectinesterase_inhib_dom"/>
</dbReference>
<comment type="caution">
    <text evidence="6">The sequence shown here is derived from an EMBL/GenBank/DDBJ whole genome shotgun (WGS) entry which is preliminary data.</text>
</comment>
<evidence type="ECO:0000313" key="7">
    <source>
        <dbReference type="Proteomes" id="UP000823388"/>
    </source>
</evidence>
<dbReference type="Proteomes" id="UP000823388">
    <property type="component" value="Chromosome 1N"/>
</dbReference>
<dbReference type="Gene3D" id="1.20.140.40">
    <property type="entry name" value="Invertase/pectin methylesterase inhibitor family protein"/>
    <property type="match status" value="1"/>
</dbReference>
<dbReference type="OrthoDB" id="1915198at2759"/>
<evidence type="ECO:0000256" key="4">
    <source>
        <dbReference type="SAM" id="Phobius"/>
    </source>
</evidence>
<evidence type="ECO:0000256" key="3">
    <source>
        <dbReference type="ARBA" id="ARBA00038471"/>
    </source>
</evidence>
<keyword evidence="4" id="KW-1133">Transmembrane helix</keyword>
<evidence type="ECO:0000256" key="1">
    <source>
        <dbReference type="ARBA" id="ARBA00022729"/>
    </source>
</evidence>
<keyword evidence="2" id="KW-1015">Disulfide bond</keyword>
<comment type="similarity">
    <text evidence="3">Belongs to the PMEI family.</text>
</comment>
<evidence type="ECO:0000256" key="2">
    <source>
        <dbReference type="ARBA" id="ARBA00023157"/>
    </source>
</evidence>
<accession>A0A8T0WX01</accession>
<dbReference type="NCBIfam" id="TIGR01614">
    <property type="entry name" value="PME_inhib"/>
    <property type="match status" value="1"/>
</dbReference>
<dbReference type="Pfam" id="PF04043">
    <property type="entry name" value="PMEI"/>
    <property type="match status" value="1"/>
</dbReference>
<dbReference type="AlphaFoldDB" id="A0A8T0WX01"/>
<dbReference type="PANTHER" id="PTHR35357">
    <property type="entry name" value="OS02G0537100 PROTEIN"/>
    <property type="match status" value="1"/>
</dbReference>